<dbReference type="InterPro" id="IPR037171">
    <property type="entry name" value="NagB/RpiA_transferase-like"/>
</dbReference>
<reference evidence="3" key="1">
    <citation type="submission" date="2016-10" db="EMBL/GenBank/DDBJ databases">
        <authorList>
            <person name="Varghese N."/>
            <person name="Submissions S."/>
        </authorList>
    </citation>
    <scope>NUCLEOTIDE SEQUENCE [LARGE SCALE GENOMIC DNA]</scope>
    <source>
        <strain evidence="3">DSM 7165</strain>
    </source>
</reference>
<dbReference type="EMBL" id="FNYH01000009">
    <property type="protein sequence ID" value="SEI75575.1"/>
    <property type="molecule type" value="Genomic_DNA"/>
</dbReference>
<evidence type="ECO:0000256" key="1">
    <source>
        <dbReference type="RuleBase" id="RU003814"/>
    </source>
</evidence>
<dbReference type="Gene3D" id="3.40.50.10470">
    <property type="entry name" value="Translation initiation factor eif-2b, domain 2"/>
    <property type="match status" value="1"/>
</dbReference>
<dbReference type="Pfam" id="PF01008">
    <property type="entry name" value="IF-2B"/>
    <property type="match status" value="1"/>
</dbReference>
<evidence type="ECO:0000313" key="2">
    <source>
        <dbReference type="EMBL" id="SEI75575.1"/>
    </source>
</evidence>
<dbReference type="OrthoDB" id="6113936at2"/>
<organism evidence="2 3">
    <name type="scientific">Allopseudospirillum japonicum</name>
    <dbReference type="NCBI Taxonomy" id="64971"/>
    <lineage>
        <taxon>Bacteria</taxon>
        <taxon>Pseudomonadati</taxon>
        <taxon>Pseudomonadota</taxon>
        <taxon>Gammaproteobacteria</taxon>
        <taxon>Oceanospirillales</taxon>
        <taxon>Oceanospirillaceae</taxon>
        <taxon>Allopseudospirillum</taxon>
    </lineage>
</organism>
<dbReference type="GO" id="GO:0046523">
    <property type="term" value="F:S-methyl-5-thioribose-1-phosphate isomerase activity"/>
    <property type="evidence" value="ECO:0007669"/>
    <property type="project" value="TreeGrafter"/>
</dbReference>
<dbReference type="GO" id="GO:0003743">
    <property type="term" value="F:translation initiation factor activity"/>
    <property type="evidence" value="ECO:0007669"/>
    <property type="project" value="UniProtKB-KW"/>
</dbReference>
<dbReference type="GO" id="GO:0019509">
    <property type="term" value="P:L-methionine salvage from methylthioadenosine"/>
    <property type="evidence" value="ECO:0007669"/>
    <property type="project" value="TreeGrafter"/>
</dbReference>
<dbReference type="STRING" id="64971.SAMN05421831_10977"/>
<dbReference type="InterPro" id="IPR042529">
    <property type="entry name" value="IF_2B-like_C"/>
</dbReference>
<protein>
    <submittedName>
        <fullName evidence="2">Translation initiation factor eIF-2B subunit delta</fullName>
    </submittedName>
</protein>
<dbReference type="Proteomes" id="UP000242999">
    <property type="component" value="Unassembled WGS sequence"/>
</dbReference>
<keyword evidence="2" id="KW-0648">Protein biosynthesis</keyword>
<dbReference type="RefSeq" id="WP_093310658.1">
    <property type="nucleotide sequence ID" value="NZ_FNYH01000009.1"/>
</dbReference>
<dbReference type="InterPro" id="IPR027363">
    <property type="entry name" value="M1Pi_N"/>
</dbReference>
<comment type="similarity">
    <text evidence="1">Belongs to the eIF-2B alpha/beta/delta subunits family.</text>
</comment>
<proteinExistence type="inferred from homology"/>
<evidence type="ECO:0000313" key="3">
    <source>
        <dbReference type="Proteomes" id="UP000242999"/>
    </source>
</evidence>
<dbReference type="InterPro" id="IPR000649">
    <property type="entry name" value="IF-2B-related"/>
</dbReference>
<dbReference type="Gene3D" id="1.20.120.420">
    <property type="entry name" value="translation initiation factor eif-2b, domain 1"/>
    <property type="match status" value="1"/>
</dbReference>
<sequence length="299" mass="32939">MLYAKNNEDFKQRRLRAIRNDFDSGATQLARNALADLADYAEDCDAANIEALNKEILDLALALQQCRPSVATLATLIQAFIEKIQTLSSELTLNETRQAYGDIAEEVSQAAILAGRQAAQNLASKINKGSRLITHSCSANVMYLCDFLGEQLKEVIITESRPSMEGRTLARYLSKIEMPVQYITEAQIGNFIQQADLAVTGANTLLQDGSLINKSGTRLLALAARDAGIPFYVCAESFKHRPLMPEAITLEEMPAEELGLPQLAHVRARNLYFDLTPARLVTAWADEQGVTQTFINKSS</sequence>
<dbReference type="AlphaFoldDB" id="A0A1H6TH72"/>
<name>A0A1H6TH72_9GAMM</name>
<dbReference type="PANTHER" id="PTHR43475:SF2">
    <property type="entry name" value="RIBOSE 1,5-BISPHOSPHATE ISOMERASE"/>
    <property type="match status" value="1"/>
</dbReference>
<accession>A0A1H6TH72</accession>
<keyword evidence="2" id="KW-0396">Initiation factor</keyword>
<dbReference type="PANTHER" id="PTHR43475">
    <property type="entry name" value="METHYLTHIORIBOSE-1-PHOSPHATE ISOMERASE"/>
    <property type="match status" value="1"/>
</dbReference>
<dbReference type="SUPFAM" id="SSF100950">
    <property type="entry name" value="NagB/RpiA/CoA transferase-like"/>
    <property type="match status" value="1"/>
</dbReference>
<keyword evidence="3" id="KW-1185">Reference proteome</keyword>
<gene>
    <name evidence="2" type="ORF">SAMN05421831_10977</name>
</gene>